<dbReference type="Proteomes" id="UP000310687">
    <property type="component" value="Unassembled WGS sequence"/>
</dbReference>
<dbReference type="SMART" id="SM00321">
    <property type="entry name" value="WSC"/>
    <property type="match status" value="1"/>
</dbReference>
<gene>
    <name evidence="11" type="ORF">D6D22_03429</name>
</gene>
<comment type="subcellular location">
    <subcellularLocation>
        <location evidence="1">Membrane</location>
        <topology evidence="1">Single-pass membrane protein</topology>
    </subcellularLocation>
</comment>
<protein>
    <submittedName>
        <fullName evidence="11">WSC-domain-containing protein</fullName>
    </submittedName>
</protein>
<feature type="region of interest" description="Disordered" evidence="7">
    <location>
        <begin position="245"/>
        <end position="289"/>
    </location>
</feature>
<name>A0A4S8Y2X1_AURPU</name>
<dbReference type="InterPro" id="IPR051836">
    <property type="entry name" value="Kremen_rcpt"/>
</dbReference>
<feature type="chain" id="PRO_5020689840" evidence="9">
    <location>
        <begin position="26"/>
        <end position="309"/>
    </location>
</feature>
<dbReference type="Pfam" id="PF01822">
    <property type="entry name" value="WSC"/>
    <property type="match status" value="1"/>
</dbReference>
<proteinExistence type="predicted"/>
<accession>A0A4S8Y2X1</accession>
<dbReference type="PANTHER" id="PTHR24269">
    <property type="entry name" value="KREMEN PROTEIN"/>
    <property type="match status" value="1"/>
</dbReference>
<keyword evidence="5 8" id="KW-0472">Membrane</keyword>
<evidence type="ECO:0000256" key="7">
    <source>
        <dbReference type="SAM" id="MobiDB-lite"/>
    </source>
</evidence>
<dbReference type="PANTHER" id="PTHR24269:SF23">
    <property type="entry name" value="PLASMA MEMBRANE SENSOR TRANSDUCER (EUROFUNG)"/>
    <property type="match status" value="1"/>
</dbReference>
<evidence type="ECO:0000256" key="4">
    <source>
        <dbReference type="ARBA" id="ARBA00022989"/>
    </source>
</evidence>
<evidence type="ECO:0000256" key="2">
    <source>
        <dbReference type="ARBA" id="ARBA00022692"/>
    </source>
</evidence>
<keyword evidence="6" id="KW-0325">Glycoprotein</keyword>
<feature type="domain" description="WSC" evidence="10">
    <location>
        <begin position="31"/>
        <end position="120"/>
    </location>
</feature>
<evidence type="ECO:0000256" key="8">
    <source>
        <dbReference type="SAM" id="Phobius"/>
    </source>
</evidence>
<dbReference type="AlphaFoldDB" id="A0A4S8Y2X1"/>
<keyword evidence="2 8" id="KW-0812">Transmembrane</keyword>
<evidence type="ECO:0000256" key="3">
    <source>
        <dbReference type="ARBA" id="ARBA00022729"/>
    </source>
</evidence>
<evidence type="ECO:0000313" key="12">
    <source>
        <dbReference type="Proteomes" id="UP000310687"/>
    </source>
</evidence>
<dbReference type="EMBL" id="QZAL01000033">
    <property type="protein sequence ID" value="THW45666.1"/>
    <property type="molecule type" value="Genomic_DNA"/>
</dbReference>
<dbReference type="InterPro" id="IPR002889">
    <property type="entry name" value="WSC_carb-bd"/>
</dbReference>
<feature type="compositionally biased region" description="Polar residues" evidence="7">
    <location>
        <begin position="246"/>
        <end position="257"/>
    </location>
</feature>
<keyword evidence="4 8" id="KW-1133">Transmembrane helix</keyword>
<keyword evidence="3 9" id="KW-0732">Signal</keyword>
<evidence type="ECO:0000259" key="10">
    <source>
        <dbReference type="PROSITE" id="PS51212"/>
    </source>
</evidence>
<sequence>MLSTMRSAAAFTLALSALSFQSVSASVVAGAVTSAGCFDSSSGLTQSDTYNYQSKGHCQQLCVKANAVVMAMSNGNECWCGSTLPPKSSLQSDSECSTTCVGYPSDMCGGNGVWSVYYTSSDTDVDNYGGGSSSGSSSSSAKSSAAASSSTTAAASSVTSATSASAASDKATVITSIAPGKTVIITQAPASQATTTAPDAEKSHKGGSNTAGIAAGVVVGIVVLAALIGAAFFFWRRKQRRDAETGHQQLNDYSGSSKPMAFRPAAGPDSRIDPEAMAQRRMSDGSIADNEDYSRRILKVCRISVDDPP</sequence>
<feature type="transmembrane region" description="Helical" evidence="8">
    <location>
        <begin position="211"/>
        <end position="235"/>
    </location>
</feature>
<evidence type="ECO:0000313" key="11">
    <source>
        <dbReference type="EMBL" id="THW45666.1"/>
    </source>
</evidence>
<dbReference type="GO" id="GO:0005886">
    <property type="term" value="C:plasma membrane"/>
    <property type="evidence" value="ECO:0007669"/>
    <property type="project" value="TreeGrafter"/>
</dbReference>
<evidence type="ECO:0000256" key="6">
    <source>
        <dbReference type="ARBA" id="ARBA00023180"/>
    </source>
</evidence>
<reference evidence="11 12" key="1">
    <citation type="submission" date="2018-10" db="EMBL/GenBank/DDBJ databases">
        <title>Fifty Aureobasidium pullulans genomes reveal a recombining polyextremotolerant generalist.</title>
        <authorList>
            <person name="Gostincar C."/>
            <person name="Turk M."/>
            <person name="Zajc J."/>
            <person name="Gunde-Cimerman N."/>
        </authorList>
    </citation>
    <scope>NUCLEOTIDE SEQUENCE [LARGE SCALE GENOMIC DNA]</scope>
    <source>
        <strain evidence="11 12">EXF-11013</strain>
    </source>
</reference>
<evidence type="ECO:0000256" key="1">
    <source>
        <dbReference type="ARBA" id="ARBA00004167"/>
    </source>
</evidence>
<feature type="signal peptide" evidence="9">
    <location>
        <begin position="1"/>
        <end position="25"/>
    </location>
</feature>
<organism evidence="11 12">
    <name type="scientific">Aureobasidium pullulans</name>
    <name type="common">Black yeast</name>
    <name type="synonym">Pullularia pullulans</name>
    <dbReference type="NCBI Taxonomy" id="5580"/>
    <lineage>
        <taxon>Eukaryota</taxon>
        <taxon>Fungi</taxon>
        <taxon>Dikarya</taxon>
        <taxon>Ascomycota</taxon>
        <taxon>Pezizomycotina</taxon>
        <taxon>Dothideomycetes</taxon>
        <taxon>Dothideomycetidae</taxon>
        <taxon>Dothideales</taxon>
        <taxon>Saccotheciaceae</taxon>
        <taxon>Aureobasidium</taxon>
    </lineage>
</organism>
<dbReference type="Gene3D" id="1.20.5.510">
    <property type="entry name" value="Single helix bin"/>
    <property type="match status" value="1"/>
</dbReference>
<evidence type="ECO:0000256" key="5">
    <source>
        <dbReference type="ARBA" id="ARBA00023136"/>
    </source>
</evidence>
<comment type="caution">
    <text evidence="11">The sequence shown here is derived from an EMBL/GenBank/DDBJ whole genome shotgun (WGS) entry which is preliminary data.</text>
</comment>
<dbReference type="PROSITE" id="PS51212">
    <property type="entry name" value="WSC"/>
    <property type="match status" value="1"/>
</dbReference>
<evidence type="ECO:0000256" key="9">
    <source>
        <dbReference type="SAM" id="SignalP"/>
    </source>
</evidence>